<evidence type="ECO:0000313" key="3">
    <source>
        <dbReference type="Proteomes" id="UP000035740"/>
    </source>
</evidence>
<dbReference type="GO" id="GO:0005524">
    <property type="term" value="F:ATP binding"/>
    <property type="evidence" value="ECO:0007669"/>
    <property type="project" value="InterPro"/>
</dbReference>
<evidence type="ECO:0000313" key="2">
    <source>
        <dbReference type="EMBL" id="KMS93345.1"/>
    </source>
</evidence>
<sequence>DPVRELGLQPVLDALPEFLTTHLHRHQQIGAAFLSTVLKDNAGIIFADALGLGKTLQVLSALYLFCTGTYHKIAKPKLLILAPLTVVSHWADEVVRFNSWLGSGQKRFSDPFLLSSTMSASFRTDVLQRWAQAGGLLILSYSMFSEMVGRKSDQKLLRTSPGPDVVILDEGICNDGAFCLKFNHMKVIDYVIISRRSTTR</sequence>
<dbReference type="EMBL" id="KQ103798">
    <property type="protein sequence ID" value="KMS93345.1"/>
    <property type="molecule type" value="Genomic_DNA"/>
</dbReference>
<dbReference type="GO" id="GO:0000724">
    <property type="term" value="P:double-strand break repair via homologous recombination"/>
    <property type="evidence" value="ECO:0007669"/>
    <property type="project" value="TreeGrafter"/>
</dbReference>
<dbReference type="InterPro" id="IPR050496">
    <property type="entry name" value="SNF2_RAD54_helicase_repair"/>
</dbReference>
<feature type="non-terminal residue" evidence="2">
    <location>
        <position position="1"/>
    </location>
</feature>
<dbReference type="OrthoDB" id="2020972at2759"/>
<name>A0A0J8DRI3_BETVV</name>
<dbReference type="Proteomes" id="UP000035740">
    <property type="component" value="Unassembled WGS sequence"/>
</dbReference>
<dbReference type="SUPFAM" id="SSF52540">
    <property type="entry name" value="P-loop containing nucleoside triphosphate hydrolases"/>
    <property type="match status" value="1"/>
</dbReference>
<dbReference type="Pfam" id="PF00176">
    <property type="entry name" value="SNF2-rel_dom"/>
    <property type="match status" value="1"/>
</dbReference>
<dbReference type="InterPro" id="IPR038718">
    <property type="entry name" value="SNF2-like_sf"/>
</dbReference>
<dbReference type="InterPro" id="IPR027417">
    <property type="entry name" value="P-loop_NTPase"/>
</dbReference>
<organism evidence="2 3">
    <name type="scientific">Beta vulgaris subsp. vulgaris</name>
    <name type="common">Beet</name>
    <dbReference type="NCBI Taxonomy" id="3555"/>
    <lineage>
        <taxon>Eukaryota</taxon>
        <taxon>Viridiplantae</taxon>
        <taxon>Streptophyta</taxon>
        <taxon>Embryophyta</taxon>
        <taxon>Tracheophyta</taxon>
        <taxon>Spermatophyta</taxon>
        <taxon>Magnoliopsida</taxon>
        <taxon>eudicotyledons</taxon>
        <taxon>Gunneridae</taxon>
        <taxon>Pentapetalae</taxon>
        <taxon>Caryophyllales</taxon>
        <taxon>Chenopodiaceae</taxon>
        <taxon>Betoideae</taxon>
        <taxon>Beta</taxon>
    </lineage>
</organism>
<keyword evidence="3" id="KW-1185">Reference proteome</keyword>
<dbReference type="Gene3D" id="3.40.50.10810">
    <property type="entry name" value="Tandem AAA-ATPase domain"/>
    <property type="match status" value="1"/>
</dbReference>
<dbReference type="GO" id="GO:0007131">
    <property type="term" value="P:reciprocal meiotic recombination"/>
    <property type="evidence" value="ECO:0007669"/>
    <property type="project" value="TreeGrafter"/>
</dbReference>
<dbReference type="AlphaFoldDB" id="A0A0J8DRI3"/>
<dbReference type="Gramene" id="KMS93345">
    <property type="protein sequence ID" value="KMS93345"/>
    <property type="gene ID" value="BVRB_032420"/>
</dbReference>
<dbReference type="PANTHER" id="PTHR45629:SF7">
    <property type="entry name" value="DNA EXCISION REPAIR PROTEIN ERCC-6-RELATED"/>
    <property type="match status" value="1"/>
</dbReference>
<feature type="domain" description="SNF2 N-terminal" evidence="1">
    <location>
        <begin position="26"/>
        <end position="171"/>
    </location>
</feature>
<gene>
    <name evidence="2" type="ORF">BVRB_032420</name>
</gene>
<protein>
    <recommendedName>
        <fullName evidence="1">SNF2 N-terminal domain-containing protein</fullName>
    </recommendedName>
</protein>
<reference evidence="2 3" key="1">
    <citation type="journal article" date="2014" name="Nature">
        <title>The genome of the recently domesticated crop plant sugar beet (Beta vulgaris).</title>
        <authorList>
            <person name="Dohm J.C."/>
            <person name="Minoche A.E."/>
            <person name="Holtgrawe D."/>
            <person name="Capella-Gutierrez S."/>
            <person name="Zakrzewski F."/>
            <person name="Tafer H."/>
            <person name="Rupp O."/>
            <person name="Sorensen T.R."/>
            <person name="Stracke R."/>
            <person name="Reinhardt R."/>
            <person name="Goesmann A."/>
            <person name="Kraft T."/>
            <person name="Schulz B."/>
            <person name="Stadler P.F."/>
            <person name="Schmidt T."/>
            <person name="Gabaldon T."/>
            <person name="Lehrach H."/>
            <person name="Weisshaar B."/>
            <person name="Himmelbauer H."/>
        </authorList>
    </citation>
    <scope>NUCLEOTIDE SEQUENCE [LARGE SCALE GENOMIC DNA]</scope>
    <source>
        <tissue evidence="2">Taproot</tissue>
    </source>
</reference>
<evidence type="ECO:0000259" key="1">
    <source>
        <dbReference type="Pfam" id="PF00176"/>
    </source>
</evidence>
<dbReference type="InterPro" id="IPR000330">
    <property type="entry name" value="SNF2_N"/>
</dbReference>
<proteinExistence type="predicted"/>
<dbReference type="GO" id="GO:0005634">
    <property type="term" value="C:nucleus"/>
    <property type="evidence" value="ECO:0007669"/>
    <property type="project" value="TreeGrafter"/>
</dbReference>
<dbReference type="GO" id="GO:0015616">
    <property type="term" value="F:DNA translocase activity"/>
    <property type="evidence" value="ECO:0007669"/>
    <property type="project" value="TreeGrafter"/>
</dbReference>
<dbReference type="PANTHER" id="PTHR45629">
    <property type="entry name" value="SNF2/RAD54 FAMILY MEMBER"/>
    <property type="match status" value="1"/>
</dbReference>
<accession>A0A0J8DRI3</accession>